<evidence type="ECO:0000256" key="1">
    <source>
        <dbReference type="RuleBase" id="RU004273"/>
    </source>
</evidence>
<dbReference type="InterPro" id="IPR050341">
    <property type="entry name" value="PP1_catalytic_subunit"/>
</dbReference>
<dbReference type="Pfam" id="PF00149">
    <property type="entry name" value="Metallophos"/>
    <property type="match status" value="1"/>
</dbReference>
<comment type="caution">
    <text evidence="4">The sequence shown here is derived from an EMBL/GenBank/DDBJ whole genome shotgun (WGS) entry which is preliminary data.</text>
</comment>
<dbReference type="GO" id="GO:0004722">
    <property type="term" value="F:protein serine/threonine phosphatase activity"/>
    <property type="evidence" value="ECO:0007669"/>
    <property type="project" value="UniProtKB-EC"/>
</dbReference>
<dbReference type="InterPro" id="IPR004843">
    <property type="entry name" value="Calcineurin-like_PHP"/>
</dbReference>
<dbReference type="AlphaFoldDB" id="A0AA39MCE2"/>
<accession>A0AA39MCE2</accession>
<dbReference type="SMART" id="SM00156">
    <property type="entry name" value="PP2Ac"/>
    <property type="match status" value="1"/>
</dbReference>
<dbReference type="PROSITE" id="PS00125">
    <property type="entry name" value="SER_THR_PHOSPHATASE"/>
    <property type="match status" value="1"/>
</dbReference>
<comment type="catalytic activity">
    <reaction evidence="1">
        <text>O-phospho-L-threonyl-[protein] + H2O = L-threonyl-[protein] + phosphate</text>
        <dbReference type="Rhea" id="RHEA:47004"/>
        <dbReference type="Rhea" id="RHEA-COMP:11060"/>
        <dbReference type="Rhea" id="RHEA-COMP:11605"/>
        <dbReference type="ChEBI" id="CHEBI:15377"/>
        <dbReference type="ChEBI" id="CHEBI:30013"/>
        <dbReference type="ChEBI" id="CHEBI:43474"/>
        <dbReference type="ChEBI" id="CHEBI:61977"/>
        <dbReference type="EC" id="3.1.3.16"/>
    </reaction>
</comment>
<keyword evidence="5" id="KW-1185">Reference proteome</keyword>
<dbReference type="SUPFAM" id="SSF56300">
    <property type="entry name" value="Metallo-dependent phosphatases"/>
    <property type="match status" value="1"/>
</dbReference>
<evidence type="ECO:0000313" key="4">
    <source>
        <dbReference type="EMBL" id="KAK0429077.1"/>
    </source>
</evidence>
<dbReference type="InterPro" id="IPR006186">
    <property type="entry name" value="Ser/Thr-sp_prot-phosphatase"/>
</dbReference>
<dbReference type="EMBL" id="JAUCMV010000001">
    <property type="protein sequence ID" value="KAK0429077.1"/>
    <property type="molecule type" value="Genomic_DNA"/>
</dbReference>
<feature type="compositionally biased region" description="Basic and acidic residues" evidence="2">
    <location>
        <begin position="1"/>
        <end position="11"/>
    </location>
</feature>
<dbReference type="PANTHER" id="PTHR11668:SF516">
    <property type="entry name" value="SERINE_THREONINE SPECIFIC PROTEIN PHOSPHATASES DOMAIN-CONTAINING PROTEIN"/>
    <property type="match status" value="1"/>
</dbReference>
<dbReference type="InterPro" id="IPR029052">
    <property type="entry name" value="Metallo-depent_PP-like"/>
</dbReference>
<dbReference type="PRINTS" id="PR00114">
    <property type="entry name" value="STPHPHTASE"/>
</dbReference>
<dbReference type="Proteomes" id="UP001175271">
    <property type="component" value="Unassembled WGS sequence"/>
</dbReference>
<keyword evidence="1" id="KW-0378">Hydrolase</keyword>
<evidence type="ECO:0000256" key="2">
    <source>
        <dbReference type="SAM" id="MobiDB-lite"/>
    </source>
</evidence>
<evidence type="ECO:0000313" key="5">
    <source>
        <dbReference type="Proteomes" id="UP001175271"/>
    </source>
</evidence>
<organism evidence="4 5">
    <name type="scientific">Steinernema hermaphroditum</name>
    <dbReference type="NCBI Taxonomy" id="289476"/>
    <lineage>
        <taxon>Eukaryota</taxon>
        <taxon>Metazoa</taxon>
        <taxon>Ecdysozoa</taxon>
        <taxon>Nematoda</taxon>
        <taxon>Chromadorea</taxon>
        <taxon>Rhabditida</taxon>
        <taxon>Tylenchina</taxon>
        <taxon>Panagrolaimomorpha</taxon>
        <taxon>Strongyloidoidea</taxon>
        <taxon>Steinernematidae</taxon>
        <taxon>Steinernema</taxon>
    </lineage>
</organism>
<dbReference type="GO" id="GO:0005737">
    <property type="term" value="C:cytoplasm"/>
    <property type="evidence" value="ECO:0007669"/>
    <property type="project" value="TreeGrafter"/>
</dbReference>
<comment type="similarity">
    <text evidence="1">Belongs to the PPP phosphatase family.</text>
</comment>
<feature type="region of interest" description="Disordered" evidence="2">
    <location>
        <begin position="1"/>
        <end position="36"/>
    </location>
</feature>
<sequence length="367" mass="41415">MASRSRADLKTAVESASSESESSETEREVTTVGSERTADESFLDEMIVRLMTAGMKPHPGNGTKRNFSPTINVTITIEEVDRVTKLAIASFSAQKTLLRISRELLPITICGDIHGQIRDLRVVLNKCGDPSNTNYLFLGDYVDRGTEGLETIVLLLCLKIRYPNKVFLLRGNHEDASITVCYGFFDECLKKYGKLGHSIWKMFTTTFTYMPIAALIDGKVFCAHGGLSPYLENFEQIEELRRPSVVPPYGLFCDLLWSDPDSRFKGYANSPRGISFTFGEKVVHDFCKKHGVQMIVRGHQIDRDMTTGGYRSFANGKLMTIFTACNYLNMRNDGCTMTISPELKVTFNVFRPTKIRQRRAVYQQQEV</sequence>
<dbReference type="PANTHER" id="PTHR11668">
    <property type="entry name" value="SERINE/THREONINE PROTEIN PHOSPHATASE"/>
    <property type="match status" value="1"/>
</dbReference>
<feature type="domain" description="Serine/threonine specific protein phosphatases" evidence="3">
    <location>
        <begin position="169"/>
        <end position="174"/>
    </location>
</feature>
<dbReference type="EC" id="3.1.3.16" evidence="1"/>
<protein>
    <recommendedName>
        <fullName evidence="1">Serine/threonine-protein phosphatase</fullName>
        <ecNumber evidence="1">3.1.3.16</ecNumber>
    </recommendedName>
</protein>
<gene>
    <name evidence="4" type="ORF">QR680_011174</name>
</gene>
<dbReference type="GO" id="GO:0005634">
    <property type="term" value="C:nucleus"/>
    <property type="evidence" value="ECO:0007669"/>
    <property type="project" value="TreeGrafter"/>
</dbReference>
<proteinExistence type="inferred from homology"/>
<evidence type="ECO:0000259" key="3">
    <source>
        <dbReference type="PROSITE" id="PS00125"/>
    </source>
</evidence>
<name>A0AA39MCE2_9BILA</name>
<reference evidence="4" key="1">
    <citation type="submission" date="2023-06" db="EMBL/GenBank/DDBJ databases">
        <title>Genomic analysis of the entomopathogenic nematode Steinernema hermaphroditum.</title>
        <authorList>
            <person name="Schwarz E.M."/>
            <person name="Heppert J.K."/>
            <person name="Baniya A."/>
            <person name="Schwartz H.T."/>
            <person name="Tan C.-H."/>
            <person name="Antoshechkin I."/>
            <person name="Sternberg P.W."/>
            <person name="Goodrich-Blair H."/>
            <person name="Dillman A.R."/>
        </authorList>
    </citation>
    <scope>NUCLEOTIDE SEQUENCE</scope>
    <source>
        <strain evidence="4">PS9179</strain>
        <tissue evidence="4">Whole animal</tissue>
    </source>
</reference>
<dbReference type="Gene3D" id="3.60.21.10">
    <property type="match status" value="1"/>
</dbReference>